<sequence length="49" mass="5873">MKIAKTDNAQYNIIKKNKEARDINENIYLIYFGYESELAYSFTPDYNEE</sequence>
<gene>
    <name evidence="1" type="ORF">QOZ84_16215</name>
</gene>
<protein>
    <submittedName>
        <fullName evidence="1">Uncharacterized protein</fullName>
    </submittedName>
</protein>
<keyword evidence="2" id="KW-1185">Reference proteome</keyword>
<dbReference type="Proteomes" id="UP001301012">
    <property type="component" value="Unassembled WGS sequence"/>
</dbReference>
<accession>A0ABT7EDS2</accession>
<name>A0ABT7EDS2_9FIRM</name>
<dbReference type="RefSeq" id="WP_284133938.1">
    <property type="nucleotide sequence ID" value="NZ_JASKYM010000018.1"/>
</dbReference>
<evidence type="ECO:0000313" key="2">
    <source>
        <dbReference type="Proteomes" id="UP001301012"/>
    </source>
</evidence>
<reference evidence="1 2" key="1">
    <citation type="submission" date="2023-05" db="EMBL/GenBank/DDBJ databases">
        <title>Rombocin, a short stable natural nisin variant, displays selective antimicrobial activity against Listeria monocytogenes and employs dual mode of action to kill target bacterial strains.</title>
        <authorList>
            <person name="Wambui J."/>
            <person name="Stephan R."/>
            <person name="Kuipers O.P."/>
        </authorList>
    </citation>
    <scope>NUCLEOTIDE SEQUENCE [LARGE SCALE GENOMIC DNA]</scope>
    <source>
        <strain evidence="1 2">RC002</strain>
    </source>
</reference>
<organism evidence="1 2">
    <name type="scientific">Romboutsia sedimentorum</name>
    <dbReference type="NCBI Taxonomy" id="1368474"/>
    <lineage>
        <taxon>Bacteria</taxon>
        <taxon>Bacillati</taxon>
        <taxon>Bacillota</taxon>
        <taxon>Clostridia</taxon>
        <taxon>Peptostreptococcales</taxon>
        <taxon>Peptostreptococcaceae</taxon>
        <taxon>Romboutsia</taxon>
    </lineage>
</organism>
<evidence type="ECO:0000313" key="1">
    <source>
        <dbReference type="EMBL" id="MDK2565076.1"/>
    </source>
</evidence>
<dbReference type="EMBL" id="JASKYM010000018">
    <property type="protein sequence ID" value="MDK2565076.1"/>
    <property type="molecule type" value="Genomic_DNA"/>
</dbReference>
<comment type="caution">
    <text evidence="1">The sequence shown here is derived from an EMBL/GenBank/DDBJ whole genome shotgun (WGS) entry which is preliminary data.</text>
</comment>
<proteinExistence type="predicted"/>